<evidence type="ECO:0000256" key="5">
    <source>
        <dbReference type="ARBA" id="ARBA00022763"/>
    </source>
</evidence>
<dbReference type="Gene3D" id="3.40.50.300">
    <property type="entry name" value="P-loop containing nucleotide triphosphate hydrolases"/>
    <property type="match status" value="4"/>
</dbReference>
<feature type="domain" description="UvrD-like helicase C-terminal" evidence="15">
    <location>
        <begin position="277"/>
        <end position="572"/>
    </location>
</feature>
<keyword evidence="9 14" id="KW-0067">ATP-binding</keyword>
<evidence type="ECO:0000259" key="15">
    <source>
        <dbReference type="PROSITE" id="PS51217"/>
    </source>
</evidence>
<keyword evidence="5 14" id="KW-0227">DNA damage</keyword>
<dbReference type="PANTHER" id="PTHR30591:SF1">
    <property type="entry name" value="RECBCD ENZYME SUBUNIT RECC"/>
    <property type="match status" value="1"/>
</dbReference>
<feature type="binding site" evidence="14">
    <location>
        <position position="1099"/>
    </location>
    <ligand>
        <name>[4Fe-4S] cluster</name>
        <dbReference type="ChEBI" id="CHEBI:49883"/>
    </ligand>
</feature>
<dbReference type="Proteomes" id="UP000092714">
    <property type="component" value="Unassembled WGS sequence"/>
</dbReference>
<keyword evidence="11 14" id="KW-0411">Iron-sulfur</keyword>
<keyword evidence="1 14" id="KW-0004">4Fe-4S</keyword>
<dbReference type="GO" id="GO:0003690">
    <property type="term" value="F:double-stranded DNA binding"/>
    <property type="evidence" value="ECO:0007669"/>
    <property type="project" value="UniProtKB-UniRule"/>
</dbReference>
<dbReference type="InterPro" id="IPR011604">
    <property type="entry name" value="PDDEXK-like_dom_sf"/>
</dbReference>
<evidence type="ECO:0000256" key="2">
    <source>
        <dbReference type="ARBA" id="ARBA00022722"/>
    </source>
</evidence>
<keyword evidence="4 14" id="KW-0547">Nucleotide-binding</keyword>
<dbReference type="PANTHER" id="PTHR30591">
    <property type="entry name" value="RECBCD ENZYME SUBUNIT RECC"/>
    <property type="match status" value="1"/>
</dbReference>
<dbReference type="InterPro" id="IPR014017">
    <property type="entry name" value="DNA_helicase_UvrD-like_C"/>
</dbReference>
<evidence type="ECO:0000313" key="17">
    <source>
        <dbReference type="Proteomes" id="UP000092714"/>
    </source>
</evidence>
<reference evidence="16 17" key="1">
    <citation type="submission" date="2016-06" db="EMBL/GenBank/DDBJ databases">
        <authorList>
            <person name="Kjaerup R.B."/>
            <person name="Dalgaard T.S."/>
            <person name="Juul-Madsen H.R."/>
        </authorList>
    </citation>
    <scope>NUCLEOTIDE SEQUENCE [LARGE SCALE GENOMIC DNA]</scope>
    <source>
        <strain evidence="16 17">373-A1</strain>
    </source>
</reference>
<comment type="similarity">
    <text evidence="14">Belongs to the helicase family. AddB/RexB type 1 subfamily.</text>
</comment>
<dbReference type="Gene3D" id="3.90.320.10">
    <property type="match status" value="1"/>
</dbReference>
<dbReference type="GO" id="GO:0051539">
    <property type="term" value="F:4 iron, 4 sulfur cluster binding"/>
    <property type="evidence" value="ECO:0007669"/>
    <property type="project" value="UniProtKB-KW"/>
</dbReference>
<proteinExistence type="inferred from homology"/>
<evidence type="ECO:0000256" key="6">
    <source>
        <dbReference type="ARBA" id="ARBA00022801"/>
    </source>
</evidence>
<dbReference type="GO" id="GO:0046872">
    <property type="term" value="F:metal ion binding"/>
    <property type="evidence" value="ECO:0007669"/>
    <property type="project" value="UniProtKB-KW"/>
</dbReference>
<dbReference type="InterPro" id="IPR049035">
    <property type="entry name" value="ADDB_N"/>
</dbReference>
<dbReference type="Pfam" id="PF12705">
    <property type="entry name" value="PDDEXK_1"/>
    <property type="match status" value="1"/>
</dbReference>
<dbReference type="SUPFAM" id="SSF52540">
    <property type="entry name" value="P-loop containing nucleoside triphosphate hydrolases"/>
    <property type="match status" value="1"/>
</dbReference>
<comment type="caution">
    <text evidence="16">The sequence shown here is derived from an EMBL/GenBank/DDBJ whole genome shotgun (WGS) entry which is preliminary data.</text>
</comment>
<dbReference type="RefSeq" id="WP_065254621.1">
    <property type="nucleotide sequence ID" value="NZ_MAPZ01000024.1"/>
</dbReference>
<dbReference type="EC" id="3.1.-.-" evidence="14"/>
<name>A0A1B8RMY8_9CLOT</name>
<evidence type="ECO:0000256" key="8">
    <source>
        <dbReference type="ARBA" id="ARBA00022839"/>
    </source>
</evidence>
<feature type="binding site" evidence="14">
    <location>
        <position position="1105"/>
    </location>
    <ligand>
        <name>[4Fe-4S] cluster</name>
        <dbReference type="ChEBI" id="CHEBI:49883"/>
    </ligand>
</feature>
<dbReference type="GO" id="GO:0000724">
    <property type="term" value="P:double-strand break repair via homologous recombination"/>
    <property type="evidence" value="ECO:0007669"/>
    <property type="project" value="UniProtKB-UniRule"/>
</dbReference>
<sequence>MGIRFIYGRAGSGKSTYCLNSIKNRLNDNNGNTLIYLVPEQYTFQRETMLLKDVGEEGLLRAQVLSFKTMAQKVFDECGGRVHDRMRDVGKSMLIHKILQESEENLQYFNRISKEQGFTDIISETITEFKKYNVTPSVLREGLTKIDDEELKSKLTDLANIFEKFDISISENLVDTDDELTYLANKLNNCSLYDNAEIWIDEFTTFTPQQMEVIKGLAKKCKEVNIALCMDEVSSGDDSEVTDIFNSLKTTELRILNMMRDEHIGYEKPVNLNDNKNNRFKYNHELKHLEKYFFTYPFKSYKQDVNTIRLYKANNSYDEVENVAKEILRFVRDKGYRFRDISVVCRNIDDYEKIATVIFNEYDIPFFLDKKIDILSNPLIVLILSSIEVMIRNWSYESVFKYLKSGLVNIDSNEIDILENYVLANGIKGFKWTNELSLSEEDNDEIDPIKVMIKVREPLIKLHSRIRGNKSVKAICTAIYEFLIELDCFNRIEEWISEFDEYGMQSKVMEYQQVSEIVIDILDQAVDVIGEDLITINEFYKILNAGFQNREIGIIPVALDQVNIGGIGRIKGRNVKVLFIVGVNDGVLPAANKDEGILSDRDRDLLKENGIELSSSTRAKVFEEQYMVYTALTLASDYLMISYPMADFEGKSLRASIVIPRLKRIFPKLIEESDLFNLKEKSDKYSKVTAPIPTFNELILALRRNYENEDVEDYWKDVYCWYKDKEEFYNKSGNILEGLKYSNDGEVVAREKLKKLYSIKDGRLLFSVSRLENYAECPFSYFIKYGLKARDRKVYEFSAPDLGSFMHEILDEFTNKVKRERISWSELNSERCRNIVSDLIEKKLIEDSNSILNSSKKYKYFTNRFKRVIAKSVSVLAEQMRKGQFEIFSNEFQFGNLRDGAPIKLELPSGEEVYLTGRIDRIDSLDLHGNTYIRVIDYKSGSKKFDLNELYYGLQIQLLVYLDAILKNSEYILHTQAMPGAILYFKIDDPIIKSKSELQDEEIRKQVLDKLKMNGLLLKDAELVKAMDNDMETYSLVIPATFKKDGDFSSNSSVITEEQFNILREYVNFKMIELCEDMLSGKIRIEPCKNQRTSYCDYCDYSAICQFDTSIKDNKYKLVLKKDDKEIWNDMIEKVKGGSEDGGN</sequence>
<comment type="function">
    <text evidence="14">The heterodimer acts as both an ATP-dependent DNA helicase and an ATP-dependent, dual-direction single-stranded exonuclease. Recognizes the chi site generating a DNA molecule suitable for the initiation of homologous recombination. The AddB subunit has 5' -&gt; 3' nuclease activity but not helicase activity.</text>
</comment>
<evidence type="ECO:0000256" key="1">
    <source>
        <dbReference type="ARBA" id="ARBA00022485"/>
    </source>
</evidence>
<keyword evidence="17" id="KW-1185">Reference proteome</keyword>
<comment type="cofactor">
    <cofactor evidence="14">
        <name>[4Fe-4S] cluster</name>
        <dbReference type="ChEBI" id="CHEBI:49883"/>
    </cofactor>
    <text evidence="14">Binds 1 [4Fe-4S] cluster.</text>
</comment>
<evidence type="ECO:0000256" key="11">
    <source>
        <dbReference type="ARBA" id="ARBA00023014"/>
    </source>
</evidence>
<dbReference type="HAMAP" id="MF_01452">
    <property type="entry name" value="AddB_type1"/>
    <property type="match status" value="1"/>
</dbReference>
<dbReference type="GO" id="GO:0005524">
    <property type="term" value="F:ATP binding"/>
    <property type="evidence" value="ECO:0007669"/>
    <property type="project" value="UniProtKB-UniRule"/>
</dbReference>
<organism evidence="16 17">
    <name type="scientific">Clostridium paraputrificum</name>
    <dbReference type="NCBI Taxonomy" id="29363"/>
    <lineage>
        <taxon>Bacteria</taxon>
        <taxon>Bacillati</taxon>
        <taxon>Bacillota</taxon>
        <taxon>Clostridia</taxon>
        <taxon>Eubacteriales</taxon>
        <taxon>Clostridiaceae</taxon>
        <taxon>Clostridium</taxon>
    </lineage>
</organism>
<dbReference type="InterPro" id="IPR014140">
    <property type="entry name" value="DNA_helicase_suAddB"/>
</dbReference>
<evidence type="ECO:0000256" key="12">
    <source>
        <dbReference type="ARBA" id="ARBA00023125"/>
    </source>
</evidence>
<dbReference type="OrthoDB" id="9758506at2"/>
<keyword evidence="6 14" id="KW-0378">Hydrolase</keyword>
<keyword evidence="10 14" id="KW-0408">Iron</keyword>
<feature type="binding site" evidence="14">
    <location>
        <position position="1096"/>
    </location>
    <ligand>
        <name>[4Fe-4S] cluster</name>
        <dbReference type="ChEBI" id="CHEBI:49883"/>
    </ligand>
</feature>
<dbReference type="GO" id="GO:0008409">
    <property type="term" value="F:5'-3' exonuclease activity"/>
    <property type="evidence" value="ECO:0007669"/>
    <property type="project" value="UniProtKB-UniRule"/>
</dbReference>
<feature type="binding site" evidence="14">
    <location>
        <position position="777"/>
    </location>
    <ligand>
        <name>[4Fe-4S] cluster</name>
        <dbReference type="ChEBI" id="CHEBI:49883"/>
    </ligand>
</feature>
<comment type="miscellaneous">
    <text evidence="14">Despite having conserved helicase domains, this subunit does not have helicase activity.</text>
</comment>
<evidence type="ECO:0000256" key="9">
    <source>
        <dbReference type="ARBA" id="ARBA00022840"/>
    </source>
</evidence>
<dbReference type="PROSITE" id="PS51217">
    <property type="entry name" value="UVRD_HELICASE_CTER"/>
    <property type="match status" value="1"/>
</dbReference>
<evidence type="ECO:0000256" key="7">
    <source>
        <dbReference type="ARBA" id="ARBA00022806"/>
    </source>
</evidence>
<keyword evidence="7 14" id="KW-0347">Helicase</keyword>
<dbReference type="NCBIfam" id="TIGR02773">
    <property type="entry name" value="addB_Gpos"/>
    <property type="match status" value="1"/>
</dbReference>
<dbReference type="Gene3D" id="6.10.140.1030">
    <property type="match status" value="1"/>
</dbReference>
<keyword evidence="2 14" id="KW-0540">Nuclease</keyword>
<evidence type="ECO:0000256" key="4">
    <source>
        <dbReference type="ARBA" id="ARBA00022741"/>
    </source>
</evidence>
<dbReference type="Pfam" id="PF21445">
    <property type="entry name" value="ADDB_N"/>
    <property type="match status" value="1"/>
</dbReference>
<dbReference type="InterPro" id="IPR027417">
    <property type="entry name" value="P-loop_NTPase"/>
</dbReference>
<evidence type="ECO:0000256" key="13">
    <source>
        <dbReference type="ARBA" id="ARBA00023204"/>
    </source>
</evidence>
<dbReference type="AlphaFoldDB" id="A0A1B8RMY8"/>
<comment type="subunit">
    <text evidence="14">Heterodimer of AddA and AddB.</text>
</comment>
<keyword evidence="13 14" id="KW-0234">DNA repair</keyword>
<dbReference type="GO" id="GO:0004386">
    <property type="term" value="F:helicase activity"/>
    <property type="evidence" value="ECO:0007669"/>
    <property type="project" value="UniProtKB-KW"/>
</dbReference>
<keyword evidence="3 14" id="KW-0479">Metal-binding</keyword>
<comment type="cofactor">
    <cofactor evidence="14">
        <name>Mg(2+)</name>
        <dbReference type="ChEBI" id="CHEBI:18420"/>
    </cofactor>
</comment>
<protein>
    <recommendedName>
        <fullName evidence="14">ATP-dependent helicase/deoxyribonuclease subunit B</fullName>
        <ecNumber evidence="14">3.1.-.-</ecNumber>
    </recommendedName>
    <alternativeName>
        <fullName evidence="14">ATP-dependent helicase/nuclease subunit AddB</fullName>
    </alternativeName>
</protein>
<keyword evidence="8 14" id="KW-0269">Exonuclease</keyword>
<accession>A0A1B8RMY8</accession>
<dbReference type="eggNOG" id="COG3857">
    <property type="taxonomic scope" value="Bacteria"/>
</dbReference>
<gene>
    <name evidence="14" type="primary">addB</name>
    <name evidence="16" type="ORF">CP373A1_11520</name>
</gene>
<evidence type="ECO:0000256" key="10">
    <source>
        <dbReference type="ARBA" id="ARBA00023004"/>
    </source>
</evidence>
<evidence type="ECO:0000256" key="3">
    <source>
        <dbReference type="ARBA" id="ARBA00022723"/>
    </source>
</evidence>
<evidence type="ECO:0000313" key="16">
    <source>
        <dbReference type="EMBL" id="OBY10123.1"/>
    </source>
</evidence>
<dbReference type="EMBL" id="MAPZ01000024">
    <property type="protein sequence ID" value="OBY10123.1"/>
    <property type="molecule type" value="Genomic_DNA"/>
</dbReference>
<keyword evidence="12 14" id="KW-0238">DNA-binding</keyword>
<dbReference type="InterPro" id="IPR038726">
    <property type="entry name" value="PDDEXK_AddAB-type"/>
</dbReference>
<evidence type="ECO:0000256" key="14">
    <source>
        <dbReference type="HAMAP-Rule" id="MF_01452"/>
    </source>
</evidence>